<dbReference type="Gene3D" id="3.40.1190.20">
    <property type="match status" value="1"/>
</dbReference>
<dbReference type="PANTHER" id="PTHR43085">
    <property type="entry name" value="HEXOKINASE FAMILY MEMBER"/>
    <property type="match status" value="1"/>
</dbReference>
<dbReference type="PROSITE" id="PS00584">
    <property type="entry name" value="PFKB_KINASES_2"/>
    <property type="match status" value="1"/>
</dbReference>
<keyword evidence="3 5" id="KW-0418">Kinase</keyword>
<comment type="caution">
    <text evidence="5">The sequence shown here is derived from an EMBL/GenBank/DDBJ whole genome shotgun (WGS) entry which is preliminary data.</text>
</comment>
<dbReference type="Proteomes" id="UP000297714">
    <property type="component" value="Unassembled WGS sequence"/>
</dbReference>
<comment type="similarity">
    <text evidence="1">Belongs to the carbohydrate kinase PfkB family.</text>
</comment>
<dbReference type="EMBL" id="SRMQ01000003">
    <property type="protein sequence ID" value="TGJ76978.1"/>
    <property type="molecule type" value="Genomic_DNA"/>
</dbReference>
<accession>A0A4Z0YAM3</accession>
<dbReference type="GO" id="GO:0005829">
    <property type="term" value="C:cytosol"/>
    <property type="evidence" value="ECO:0007669"/>
    <property type="project" value="TreeGrafter"/>
</dbReference>
<protein>
    <submittedName>
        <fullName evidence="5">2-dehydro-3-deoxygluconokinase</fullName>
        <ecNumber evidence="5">2.7.1.45</ecNumber>
    </submittedName>
</protein>
<dbReference type="GO" id="GO:0008673">
    <property type="term" value="F:2-dehydro-3-deoxygluconokinase activity"/>
    <property type="evidence" value="ECO:0007669"/>
    <property type="project" value="UniProtKB-EC"/>
</dbReference>
<dbReference type="InterPro" id="IPR002173">
    <property type="entry name" value="Carboh/pur_kinase_PfkB_CS"/>
</dbReference>
<organism evidence="5 6">
    <name type="scientific">Caproiciproducens galactitolivorans</name>
    <dbReference type="NCBI Taxonomy" id="642589"/>
    <lineage>
        <taxon>Bacteria</taxon>
        <taxon>Bacillati</taxon>
        <taxon>Bacillota</taxon>
        <taxon>Clostridia</taxon>
        <taxon>Eubacteriales</taxon>
        <taxon>Acutalibacteraceae</taxon>
        <taxon>Caproiciproducens</taxon>
    </lineage>
</organism>
<keyword evidence="6" id="KW-1185">Reference proteome</keyword>
<dbReference type="InterPro" id="IPR029056">
    <property type="entry name" value="Ribokinase-like"/>
</dbReference>
<sequence length="321" mass="34939">MKKIMLAGEPMGLFIAKEEGPLEAVSTFSAAVAGAEFNVAVGLSRLGHEVGYLTKLGNDPLGKRIVRLMEENAIATDLLSWTDDRPTGFMLKGKAKKGDPDIFYFRKNSAASTISREDIDKIDFSKYGILHITGILPALSETARDASFYLIQKAKENRTMISFDPNIRPQLWPNRETMVSIMNRIAEQSDYFLPGVKEAEIMMQSSSPEAIAEYYLSRGVKNVIVKIGKDGAYAANGKESFTCPTYQEERIVDTVGAGDGFAAGILSAVNEGLSLIDAVLRGNAIGTMQLQSEGDNEGLPTRVKLNAFMRTHALKKTGGGK</sequence>
<evidence type="ECO:0000259" key="4">
    <source>
        <dbReference type="Pfam" id="PF00294"/>
    </source>
</evidence>
<dbReference type="Pfam" id="PF00294">
    <property type="entry name" value="PfkB"/>
    <property type="match status" value="1"/>
</dbReference>
<proteinExistence type="inferred from homology"/>
<dbReference type="RefSeq" id="WP_135658507.1">
    <property type="nucleotide sequence ID" value="NZ_JAJUFJ010000006.1"/>
</dbReference>
<dbReference type="InterPro" id="IPR050306">
    <property type="entry name" value="PfkB_Carbo_kinase"/>
</dbReference>
<dbReference type="CDD" id="cd01166">
    <property type="entry name" value="KdgK"/>
    <property type="match status" value="1"/>
</dbReference>
<dbReference type="GO" id="GO:0006974">
    <property type="term" value="P:DNA damage response"/>
    <property type="evidence" value="ECO:0007669"/>
    <property type="project" value="TreeGrafter"/>
</dbReference>
<name>A0A4Z0YAM3_9FIRM</name>
<dbReference type="InterPro" id="IPR011611">
    <property type="entry name" value="PfkB_dom"/>
</dbReference>
<dbReference type="OrthoDB" id="9813569at2"/>
<evidence type="ECO:0000256" key="3">
    <source>
        <dbReference type="ARBA" id="ARBA00022777"/>
    </source>
</evidence>
<keyword evidence="2 5" id="KW-0808">Transferase</keyword>
<dbReference type="GO" id="GO:0019698">
    <property type="term" value="P:D-galacturonate catabolic process"/>
    <property type="evidence" value="ECO:0007669"/>
    <property type="project" value="TreeGrafter"/>
</dbReference>
<dbReference type="SUPFAM" id="SSF53613">
    <property type="entry name" value="Ribokinase-like"/>
    <property type="match status" value="1"/>
</dbReference>
<evidence type="ECO:0000256" key="2">
    <source>
        <dbReference type="ARBA" id="ARBA00022679"/>
    </source>
</evidence>
<dbReference type="EC" id="2.7.1.45" evidence="5"/>
<dbReference type="PANTHER" id="PTHR43085:SF15">
    <property type="entry name" value="2-DEHYDRO-3-DEOXYGLUCONOKINASE"/>
    <property type="match status" value="1"/>
</dbReference>
<reference evidence="5 6" key="1">
    <citation type="submission" date="2019-04" db="EMBL/GenBank/DDBJ databases">
        <authorList>
            <person name="Poehlein A."/>
            <person name="Bengelsdorf F.R."/>
            <person name="Duerre P."/>
            <person name="Daniel R."/>
        </authorList>
    </citation>
    <scope>NUCLEOTIDE SEQUENCE [LARGE SCALE GENOMIC DNA]</scope>
    <source>
        <strain evidence="5 6">BS-1</strain>
    </source>
</reference>
<dbReference type="AlphaFoldDB" id="A0A4Z0YAM3"/>
<evidence type="ECO:0000313" key="5">
    <source>
        <dbReference type="EMBL" id="TGJ76978.1"/>
    </source>
</evidence>
<dbReference type="GO" id="GO:0042840">
    <property type="term" value="P:D-glucuronate catabolic process"/>
    <property type="evidence" value="ECO:0007669"/>
    <property type="project" value="TreeGrafter"/>
</dbReference>
<feature type="domain" description="Carbohydrate kinase PfkB" evidence="4">
    <location>
        <begin position="1"/>
        <end position="302"/>
    </location>
</feature>
<evidence type="ECO:0000313" key="6">
    <source>
        <dbReference type="Proteomes" id="UP000297714"/>
    </source>
</evidence>
<gene>
    <name evidence="5" type="primary">kdgK</name>
    <name evidence="5" type="ORF">CAGA_10510</name>
</gene>
<evidence type="ECO:0000256" key="1">
    <source>
        <dbReference type="ARBA" id="ARBA00010688"/>
    </source>
</evidence>